<proteinExistence type="predicted"/>
<dbReference type="OrthoDB" id="5453478at2"/>
<name>A0A7C9MEN7_9BACT</name>
<dbReference type="Proteomes" id="UP000482487">
    <property type="component" value="Unassembled WGS sequence"/>
</dbReference>
<organism evidence="1 2">
    <name type="scientific">Solidesulfovibrio aerotolerans</name>
    <dbReference type="NCBI Taxonomy" id="295255"/>
    <lineage>
        <taxon>Bacteria</taxon>
        <taxon>Pseudomonadati</taxon>
        <taxon>Thermodesulfobacteriota</taxon>
        <taxon>Desulfovibrionia</taxon>
        <taxon>Desulfovibrionales</taxon>
        <taxon>Desulfovibrionaceae</taxon>
        <taxon>Solidesulfovibrio</taxon>
    </lineage>
</organism>
<reference evidence="1 2" key="1">
    <citation type="submission" date="2020-01" db="EMBL/GenBank/DDBJ databases">
        <title>Genome sequence of Desulfovibrio aerotolerans DSM 16695(T).</title>
        <authorList>
            <person name="Karnachuk O."/>
            <person name="Avakyan M."/>
            <person name="Mardanov A."/>
            <person name="Kadnikov V."/>
            <person name="Ravin N."/>
        </authorList>
    </citation>
    <scope>NUCLEOTIDE SEQUENCE [LARGE SCALE GENOMIC DNA]</scope>
    <source>
        <strain evidence="1 2">DSM 16695</strain>
    </source>
</reference>
<sequence length="198" mass="21666">MEMEQEKPWVAAGLEEVGLPERVARSDRLFFHAALYSNFARDRAMADALDAALSRPEFERLDVVSLDPVARPPYWDEFRQVLRPDMTASAMQREFSVSASFLDALASRHPHKVRLYVTVALPLAPVLLTGDAVLAGHYAHSTIAAPLGLWLVIPADVAGLLDLAEEGGRPDTLDAVALGAYRYVSDCLAARAVARRLA</sequence>
<evidence type="ECO:0000313" key="2">
    <source>
        <dbReference type="Proteomes" id="UP000482487"/>
    </source>
</evidence>
<evidence type="ECO:0000313" key="1">
    <source>
        <dbReference type="EMBL" id="MYL82770.1"/>
    </source>
</evidence>
<accession>A0A7C9MEN7</accession>
<gene>
    <name evidence="1" type="ORF">GTA51_06420</name>
</gene>
<comment type="caution">
    <text evidence="1">The sequence shown here is derived from an EMBL/GenBank/DDBJ whole genome shotgun (WGS) entry which is preliminary data.</text>
</comment>
<dbReference type="AlphaFoldDB" id="A0A7C9MEN7"/>
<dbReference type="EMBL" id="WVUD01000007">
    <property type="protein sequence ID" value="MYL82770.1"/>
    <property type="molecule type" value="Genomic_DNA"/>
</dbReference>
<keyword evidence="2" id="KW-1185">Reference proteome</keyword>
<dbReference type="RefSeq" id="WP_160959689.1">
    <property type="nucleotide sequence ID" value="NZ_WVUD01000007.1"/>
</dbReference>
<protein>
    <submittedName>
        <fullName evidence="1">Uncharacterized protein</fullName>
    </submittedName>
</protein>